<evidence type="ECO:0000313" key="2">
    <source>
        <dbReference type="Proteomes" id="UP000784294"/>
    </source>
</evidence>
<keyword evidence="2" id="KW-1185">Reference proteome</keyword>
<dbReference type="Proteomes" id="UP000784294">
    <property type="component" value="Unassembled WGS sequence"/>
</dbReference>
<comment type="caution">
    <text evidence="1">The sequence shown here is derived from an EMBL/GenBank/DDBJ whole genome shotgun (WGS) entry which is preliminary data.</text>
</comment>
<organism evidence="1 2">
    <name type="scientific">Protopolystoma xenopodis</name>
    <dbReference type="NCBI Taxonomy" id="117903"/>
    <lineage>
        <taxon>Eukaryota</taxon>
        <taxon>Metazoa</taxon>
        <taxon>Spiralia</taxon>
        <taxon>Lophotrochozoa</taxon>
        <taxon>Platyhelminthes</taxon>
        <taxon>Monogenea</taxon>
        <taxon>Polyopisthocotylea</taxon>
        <taxon>Polystomatidea</taxon>
        <taxon>Polystomatidae</taxon>
        <taxon>Protopolystoma</taxon>
    </lineage>
</organism>
<evidence type="ECO:0000313" key="1">
    <source>
        <dbReference type="EMBL" id="VEL22055.1"/>
    </source>
</evidence>
<accession>A0A3S5CMY3</accession>
<protein>
    <submittedName>
        <fullName evidence="1">Uncharacterized protein</fullName>
    </submittedName>
</protein>
<gene>
    <name evidence="1" type="ORF">PXEA_LOCUS15495</name>
</gene>
<name>A0A3S5CMY3_9PLAT</name>
<proteinExistence type="predicted"/>
<dbReference type="AlphaFoldDB" id="A0A3S5CMY3"/>
<reference evidence="1" key="1">
    <citation type="submission" date="2018-11" db="EMBL/GenBank/DDBJ databases">
        <authorList>
            <consortium name="Pathogen Informatics"/>
        </authorList>
    </citation>
    <scope>NUCLEOTIDE SEQUENCE</scope>
</reference>
<sequence>MTLTADKGSSAGVGIGVSCAIRRTVSTKQSHVFRAIHLTLVREGSHESVCFVQCSLESATGQSKDLPLSPASAFIMYYSCLETVA</sequence>
<dbReference type="EMBL" id="CAAALY010054466">
    <property type="protein sequence ID" value="VEL22055.1"/>
    <property type="molecule type" value="Genomic_DNA"/>
</dbReference>
<dbReference type="PROSITE" id="PS51257">
    <property type="entry name" value="PROKAR_LIPOPROTEIN"/>
    <property type="match status" value="1"/>
</dbReference>